<evidence type="ECO:0000259" key="11">
    <source>
        <dbReference type="PROSITE" id="PS50011"/>
    </source>
</evidence>
<evidence type="ECO:0000256" key="1">
    <source>
        <dbReference type="ARBA" id="ARBA00004167"/>
    </source>
</evidence>
<comment type="subcellular location">
    <subcellularLocation>
        <location evidence="1">Membrane</location>
        <topology evidence="1">Single-pass membrane protein</topology>
    </subcellularLocation>
</comment>
<dbReference type="PROSITE" id="PS50011">
    <property type="entry name" value="PROTEIN_KINASE_DOM"/>
    <property type="match status" value="1"/>
</dbReference>
<gene>
    <name evidence="13" type="ORF">BSL78_01712</name>
</gene>
<dbReference type="InterPro" id="IPR013162">
    <property type="entry name" value="CD80_C2-set"/>
</dbReference>
<dbReference type="OrthoDB" id="6371899at2759"/>
<keyword evidence="5" id="KW-1015">Disulfide bond</keyword>
<evidence type="ECO:0000256" key="2">
    <source>
        <dbReference type="ARBA" id="ARBA00022692"/>
    </source>
</evidence>
<evidence type="ECO:0000256" key="3">
    <source>
        <dbReference type="ARBA" id="ARBA00022989"/>
    </source>
</evidence>
<feature type="domain" description="Protein kinase" evidence="11">
    <location>
        <begin position="1019"/>
        <end position="1276"/>
    </location>
</feature>
<dbReference type="PANTHER" id="PTHR24416">
    <property type="entry name" value="TYROSINE-PROTEIN KINASE RECEPTOR"/>
    <property type="match status" value="1"/>
</dbReference>
<dbReference type="InterPro" id="IPR001245">
    <property type="entry name" value="Ser-Thr/Tyr_kinase_cat_dom"/>
</dbReference>
<evidence type="ECO:0000313" key="13">
    <source>
        <dbReference type="EMBL" id="PIK61354.1"/>
    </source>
</evidence>
<dbReference type="EMBL" id="MRZV01000034">
    <property type="protein sequence ID" value="PIK61354.1"/>
    <property type="molecule type" value="Genomic_DNA"/>
</dbReference>
<dbReference type="SUPFAM" id="SSF56112">
    <property type="entry name" value="Protein kinase-like (PK-like)"/>
    <property type="match status" value="1"/>
</dbReference>
<evidence type="ECO:0000256" key="9">
    <source>
        <dbReference type="SAM" id="Phobius"/>
    </source>
</evidence>
<dbReference type="Pfam" id="PF08205">
    <property type="entry name" value="C2-set_2"/>
    <property type="match status" value="1"/>
</dbReference>
<keyword evidence="6" id="KW-0325">Glycoprotein</keyword>
<keyword evidence="14" id="KW-1185">Reference proteome</keyword>
<keyword evidence="3 9" id="KW-1133">Transmembrane helix</keyword>
<keyword evidence="10" id="KW-0732">Signal</keyword>
<evidence type="ECO:0000256" key="8">
    <source>
        <dbReference type="SAM" id="MobiDB-lite"/>
    </source>
</evidence>
<feature type="region of interest" description="Disordered" evidence="8">
    <location>
        <begin position="1283"/>
        <end position="1310"/>
    </location>
</feature>
<dbReference type="PROSITE" id="PS50835">
    <property type="entry name" value="IG_LIKE"/>
    <property type="match status" value="2"/>
</dbReference>
<keyword evidence="7" id="KW-0393">Immunoglobulin domain</keyword>
<dbReference type="InterPro" id="IPR011009">
    <property type="entry name" value="Kinase-like_dom_sf"/>
</dbReference>
<feature type="transmembrane region" description="Helical" evidence="9">
    <location>
        <begin position="897"/>
        <end position="920"/>
    </location>
</feature>
<evidence type="ECO:0000256" key="5">
    <source>
        <dbReference type="ARBA" id="ARBA00023157"/>
    </source>
</evidence>
<dbReference type="InterPro" id="IPR050122">
    <property type="entry name" value="RTK"/>
</dbReference>
<evidence type="ECO:0000256" key="7">
    <source>
        <dbReference type="ARBA" id="ARBA00023319"/>
    </source>
</evidence>
<dbReference type="Gene3D" id="1.10.510.10">
    <property type="entry name" value="Transferase(Phosphotransferase) domain 1"/>
    <property type="match status" value="1"/>
</dbReference>
<evidence type="ECO:0000256" key="4">
    <source>
        <dbReference type="ARBA" id="ARBA00023136"/>
    </source>
</evidence>
<dbReference type="Pfam" id="PF07714">
    <property type="entry name" value="PK_Tyr_Ser-Thr"/>
    <property type="match status" value="1"/>
</dbReference>
<dbReference type="InterPro" id="IPR036179">
    <property type="entry name" value="Ig-like_dom_sf"/>
</dbReference>
<accession>A0A2G8LM97</accession>
<dbReference type="InterPro" id="IPR013783">
    <property type="entry name" value="Ig-like_fold"/>
</dbReference>
<evidence type="ECO:0000256" key="6">
    <source>
        <dbReference type="ARBA" id="ARBA00023180"/>
    </source>
</evidence>
<protein>
    <submittedName>
        <fullName evidence="13">Uncharacterized protein</fullName>
    </submittedName>
</protein>
<dbReference type="InterPro" id="IPR003599">
    <property type="entry name" value="Ig_sub"/>
</dbReference>
<feature type="domain" description="Ig-like" evidence="12">
    <location>
        <begin position="781"/>
        <end position="880"/>
    </location>
</feature>
<comment type="caution">
    <text evidence="13">The sequence shown here is derived from an EMBL/GenBank/DDBJ whole genome shotgun (WGS) entry which is preliminary data.</text>
</comment>
<dbReference type="PANTHER" id="PTHR24416:SF611">
    <property type="entry name" value="TYROSINE-PROTEIN KINASE TRANSMEMBRANE RECEPTOR ROR"/>
    <property type="match status" value="1"/>
</dbReference>
<dbReference type="Proteomes" id="UP000230750">
    <property type="component" value="Unassembled WGS sequence"/>
</dbReference>
<dbReference type="InterPro" id="IPR000719">
    <property type="entry name" value="Prot_kinase_dom"/>
</dbReference>
<feature type="signal peptide" evidence="10">
    <location>
        <begin position="1"/>
        <end position="32"/>
    </location>
</feature>
<dbReference type="STRING" id="307972.A0A2G8LM97"/>
<evidence type="ECO:0000313" key="14">
    <source>
        <dbReference type="Proteomes" id="UP000230750"/>
    </source>
</evidence>
<dbReference type="InterPro" id="IPR020635">
    <property type="entry name" value="Tyr_kinase_cat_dom"/>
</dbReference>
<feature type="region of interest" description="Disordered" evidence="8">
    <location>
        <begin position="946"/>
        <end position="974"/>
    </location>
</feature>
<dbReference type="GO" id="GO:0004714">
    <property type="term" value="F:transmembrane receptor protein tyrosine kinase activity"/>
    <property type="evidence" value="ECO:0007669"/>
    <property type="project" value="TreeGrafter"/>
</dbReference>
<dbReference type="GO" id="GO:0005886">
    <property type="term" value="C:plasma membrane"/>
    <property type="evidence" value="ECO:0007669"/>
    <property type="project" value="TreeGrafter"/>
</dbReference>
<dbReference type="GO" id="GO:0007169">
    <property type="term" value="P:cell surface receptor protein tyrosine kinase signaling pathway"/>
    <property type="evidence" value="ECO:0007669"/>
    <property type="project" value="TreeGrafter"/>
</dbReference>
<dbReference type="SMART" id="SM00409">
    <property type="entry name" value="IG"/>
    <property type="match status" value="3"/>
</dbReference>
<dbReference type="GO" id="GO:0043235">
    <property type="term" value="C:receptor complex"/>
    <property type="evidence" value="ECO:0007669"/>
    <property type="project" value="TreeGrafter"/>
</dbReference>
<feature type="chain" id="PRO_5013735269" evidence="10">
    <location>
        <begin position="33"/>
        <end position="1310"/>
    </location>
</feature>
<dbReference type="GO" id="GO:0005524">
    <property type="term" value="F:ATP binding"/>
    <property type="evidence" value="ECO:0007669"/>
    <property type="project" value="InterPro"/>
</dbReference>
<evidence type="ECO:0000259" key="12">
    <source>
        <dbReference type="PROSITE" id="PS50835"/>
    </source>
</evidence>
<name>A0A2G8LM97_STIJA</name>
<keyword evidence="4 9" id="KW-0472">Membrane</keyword>
<evidence type="ECO:0000256" key="10">
    <source>
        <dbReference type="SAM" id="SignalP"/>
    </source>
</evidence>
<sequence>MRSCLVTSVQHSVRYEMFLLLILYSLIFASSGQDIAHVSEEPFVADVPVFGCKSPEYVKINSEQGIIHCTFPPSFKAVFWYDNVFAESAVPVLEYYSLGGRKSGEGYSKGDYDITETGSLVIKKVTLKHEKSFKVTCIKENEDIEVYTSSVIVSIESPASQPFIGTCSGPICYQQMTETTSLSCFFNGTKPARNLMWQPKSVYSHNQKSLKSKIVENANGTFNSITTLTLTPSKTHLLSLWECKTNWVYPDDNRKIEILVDFSDYDSIISRNISDNKSAPIGEPFQLQCESIYGIYVWKQIRDGTATFLGLIAYGSVIKSEVDNTISFTTNGDIEFSSVDVTHEGLYICMYLEETTVELKGFYLEVFAIPKFPGLVIKGCESNAECTVTKAAGSLECSIFGIRPLPKLEWDVDEYLPIKLENYTETVSSHDDIFDITMKVDYMVTGTILCHEHAFITCIPRGCPWGLVLLPELVNINLGSNVSLNTGTECVDRTSCSPGGLLTTAVYLLTSVVVLETLILLGLVFLEVGGDPCYGQWVTGFRMDYLQLPCNTSFTQSSMWMKNEEMYLYAAVDPVTKLDDNVRLNYSNYALIFNGVGLKDEGNYTCKVGGSVVSTYFLKVHVTPNLEISLDGTIAGDVTSVEFGHVYMLACSAKGSKPMSNLVWSINGVQSVANTNNFSYLRENGTFNSESNLLLTVKDQSTIVECMTQESFKMGSLSMFTLLEKSRDDTNIVSNKVTSNGSQVIINLQATAVLTLIECNVFGDFSVLTVSHAEILTVVVPNVTMNIKSRPIWTAIEMQRSRTYTLSCYAIGARPAVNLYWLMDGSLTFIAENHFKSKSNERNTGLLDKRSDIQISLDGPKGRISCVCEGNTSLQSKVVTADILPDENESASTAVNALPFLFTIITIACIVVVAVVIYILRNHATPLNLRSRQLPSIEVGKINKSGRKDDIQDDQYSHSLKDSEEGVRLQHGQQQRKHEHIQSMVLPAIPQEAAETIQVYYSRPKDSLQMTRIFTKREVCFVAQLKKGLFLTRWLGTIEESKGKKKCVYVSILNEDKDMKTEFQWDVFLQKLMELPKHMNVVEAEGILTDRENIYLLQEYIPVGSLHENLVIHGHDDRGINAEFASSELFDIGLQILKGMEFIVTYGFLHPGISTRRILFTENGCCKLYDFCLKEDARKHVICIKGKDIRSPLPPEAEARNEYTWASDSWSVAMCVRKLMTFDISGTEEAMVPETLIKCPSYVQNCFKNCQSEDPHDRPPLSDLRQALSNWKEELLTSHVEAIGDTTSSKGRQDDDGYIIMEGNVQSEEN</sequence>
<dbReference type="SMART" id="SM00219">
    <property type="entry name" value="TyrKc"/>
    <property type="match status" value="1"/>
</dbReference>
<feature type="domain" description="Ig-like" evidence="12">
    <location>
        <begin position="624"/>
        <end position="718"/>
    </location>
</feature>
<dbReference type="InterPro" id="IPR007110">
    <property type="entry name" value="Ig-like_dom"/>
</dbReference>
<keyword evidence="2 9" id="KW-0812">Transmembrane</keyword>
<organism evidence="13 14">
    <name type="scientific">Stichopus japonicus</name>
    <name type="common">Sea cucumber</name>
    <dbReference type="NCBI Taxonomy" id="307972"/>
    <lineage>
        <taxon>Eukaryota</taxon>
        <taxon>Metazoa</taxon>
        <taxon>Echinodermata</taxon>
        <taxon>Eleutherozoa</taxon>
        <taxon>Echinozoa</taxon>
        <taxon>Holothuroidea</taxon>
        <taxon>Aspidochirotacea</taxon>
        <taxon>Aspidochirotida</taxon>
        <taxon>Stichopodidae</taxon>
        <taxon>Apostichopus</taxon>
    </lineage>
</organism>
<dbReference type="SUPFAM" id="SSF48726">
    <property type="entry name" value="Immunoglobulin"/>
    <property type="match status" value="4"/>
</dbReference>
<feature type="compositionally biased region" description="Basic and acidic residues" evidence="8">
    <location>
        <begin position="946"/>
        <end position="968"/>
    </location>
</feature>
<dbReference type="Gene3D" id="2.60.40.10">
    <property type="entry name" value="Immunoglobulins"/>
    <property type="match status" value="4"/>
</dbReference>
<reference evidence="13 14" key="1">
    <citation type="journal article" date="2017" name="PLoS Biol.">
        <title>The sea cucumber genome provides insights into morphological evolution and visceral regeneration.</title>
        <authorList>
            <person name="Zhang X."/>
            <person name="Sun L."/>
            <person name="Yuan J."/>
            <person name="Sun Y."/>
            <person name="Gao Y."/>
            <person name="Zhang L."/>
            <person name="Li S."/>
            <person name="Dai H."/>
            <person name="Hamel J.F."/>
            <person name="Liu C."/>
            <person name="Yu Y."/>
            <person name="Liu S."/>
            <person name="Lin W."/>
            <person name="Guo K."/>
            <person name="Jin S."/>
            <person name="Xu P."/>
            <person name="Storey K.B."/>
            <person name="Huan P."/>
            <person name="Zhang T."/>
            <person name="Zhou Y."/>
            <person name="Zhang J."/>
            <person name="Lin C."/>
            <person name="Li X."/>
            <person name="Xing L."/>
            <person name="Huo D."/>
            <person name="Sun M."/>
            <person name="Wang L."/>
            <person name="Mercier A."/>
            <person name="Li F."/>
            <person name="Yang H."/>
            <person name="Xiang J."/>
        </authorList>
    </citation>
    <scope>NUCLEOTIDE SEQUENCE [LARGE SCALE GENOMIC DNA]</scope>
    <source>
        <strain evidence="13">Shaxun</strain>
        <tissue evidence="13">Muscle</tissue>
    </source>
</reference>
<proteinExistence type="predicted"/>